<evidence type="ECO:0000313" key="1">
    <source>
        <dbReference type="EMBL" id="JAH08804.1"/>
    </source>
</evidence>
<name>A0A0E9PWE8_ANGAN</name>
<accession>A0A0E9PWE8</accession>
<protein>
    <submittedName>
        <fullName evidence="1">Uncharacterized protein</fullName>
    </submittedName>
</protein>
<reference evidence="1" key="2">
    <citation type="journal article" date="2015" name="Fish Shellfish Immunol.">
        <title>Early steps in the European eel (Anguilla anguilla)-Vibrio vulnificus interaction in the gills: Role of the RtxA13 toxin.</title>
        <authorList>
            <person name="Callol A."/>
            <person name="Pajuelo D."/>
            <person name="Ebbesson L."/>
            <person name="Teles M."/>
            <person name="MacKenzie S."/>
            <person name="Amaro C."/>
        </authorList>
    </citation>
    <scope>NUCLEOTIDE SEQUENCE</scope>
</reference>
<organism evidence="1">
    <name type="scientific">Anguilla anguilla</name>
    <name type="common">European freshwater eel</name>
    <name type="synonym">Muraena anguilla</name>
    <dbReference type="NCBI Taxonomy" id="7936"/>
    <lineage>
        <taxon>Eukaryota</taxon>
        <taxon>Metazoa</taxon>
        <taxon>Chordata</taxon>
        <taxon>Craniata</taxon>
        <taxon>Vertebrata</taxon>
        <taxon>Euteleostomi</taxon>
        <taxon>Actinopterygii</taxon>
        <taxon>Neopterygii</taxon>
        <taxon>Teleostei</taxon>
        <taxon>Anguilliformes</taxon>
        <taxon>Anguillidae</taxon>
        <taxon>Anguilla</taxon>
    </lineage>
</organism>
<dbReference type="AlphaFoldDB" id="A0A0E9PWE8"/>
<reference evidence="1" key="1">
    <citation type="submission" date="2014-11" db="EMBL/GenBank/DDBJ databases">
        <authorList>
            <person name="Amaro Gonzalez C."/>
        </authorList>
    </citation>
    <scope>NUCLEOTIDE SEQUENCE</scope>
</reference>
<proteinExistence type="predicted"/>
<dbReference type="EMBL" id="GBXM01099773">
    <property type="protein sequence ID" value="JAH08804.1"/>
    <property type="molecule type" value="Transcribed_RNA"/>
</dbReference>
<sequence>MLPSCLCNFSMGILHCRMLRFDPFL</sequence>